<evidence type="ECO:0000256" key="2">
    <source>
        <dbReference type="ARBA" id="ARBA00022679"/>
    </source>
</evidence>
<organism evidence="4 5">
    <name type="scientific">Aquirufa ecclesiirivi</name>
    <dbReference type="NCBI Taxonomy" id="2715124"/>
    <lineage>
        <taxon>Bacteria</taxon>
        <taxon>Pseudomonadati</taxon>
        <taxon>Bacteroidota</taxon>
        <taxon>Cytophagia</taxon>
        <taxon>Cytophagales</taxon>
        <taxon>Flectobacillaceae</taxon>
        <taxon>Aquirufa</taxon>
    </lineage>
</organism>
<protein>
    <submittedName>
        <fullName evidence="4">Glycosyltransferase family 1 protein</fullName>
    </submittedName>
</protein>
<reference evidence="4 5" key="1">
    <citation type="submission" date="2020-03" db="EMBL/GenBank/DDBJ databases">
        <authorList>
            <person name="Pitt A."/>
            <person name="Hahn M.W."/>
        </authorList>
    </citation>
    <scope>NUCLEOTIDE SEQUENCE [LARGE SCALE GENOMIC DNA]</scope>
    <source>
        <strain evidence="4 5">5A-MARBSE</strain>
    </source>
</reference>
<dbReference type="EMBL" id="JAANOH010000002">
    <property type="protein sequence ID" value="MCZ2475315.1"/>
    <property type="molecule type" value="Genomic_DNA"/>
</dbReference>
<dbReference type="InterPro" id="IPR007235">
    <property type="entry name" value="Glyco_trans_28_C"/>
</dbReference>
<dbReference type="SUPFAM" id="SSF53756">
    <property type="entry name" value="UDP-Glycosyltransferase/glycogen phosphorylase"/>
    <property type="match status" value="1"/>
</dbReference>
<evidence type="ECO:0000313" key="5">
    <source>
        <dbReference type="Proteomes" id="UP001321186"/>
    </source>
</evidence>
<keyword evidence="1" id="KW-0328">Glycosyltransferase</keyword>
<accession>A0ABT4JGB1</accession>
<keyword evidence="2" id="KW-0808">Transferase</keyword>
<evidence type="ECO:0000256" key="1">
    <source>
        <dbReference type="ARBA" id="ARBA00022676"/>
    </source>
</evidence>
<sequence>MGKIKIICIVENSISHLNPIFNLLIQLKKRGNNIDSYFLSHATFQDIIEEKGFDFIESHSVSFGLENHEIYCQNYVDKLLYCLNENNFEKRKNDLFHHICKIMPQYVFVDSMLWGDQIILESIRCEKFDFKIKNIKTIFDTHFSTYNLPIHSRYVPQNFELGVRIIIYLIWLRYWIVKIFRNTLYQCKFLGFTEFSKLKTQLKKINKSRKSNLSINSWDSSCPSLTHVENLILLPKSLEFSNESGNRNKHLGYFESNLVDLIDDDIIPEDFQLYQKVILISQGSLQGTLNKDLSGFYLKFLELVKIFPNYYFIGSFDRVFLDSYNIESLDNLYVRPYLPQKSLLSKVDLFISHGGANSILESIMAECPLLITLNNHIFDQNGNAARIKFHGCGEFVDFNQPLENWVNKINQIFQNIDYYKMKIKQVKEKILNEEYELERLIFS</sequence>
<proteinExistence type="predicted"/>
<comment type="caution">
    <text evidence="4">The sequence shown here is derived from an EMBL/GenBank/DDBJ whole genome shotgun (WGS) entry which is preliminary data.</text>
</comment>
<dbReference type="InterPro" id="IPR050271">
    <property type="entry name" value="UDP-glycosyltransferase"/>
</dbReference>
<feature type="domain" description="Glycosyl transferase family 28 C-terminal" evidence="3">
    <location>
        <begin position="330"/>
        <end position="428"/>
    </location>
</feature>
<keyword evidence="5" id="KW-1185">Reference proteome</keyword>
<dbReference type="Proteomes" id="UP001321186">
    <property type="component" value="Unassembled WGS sequence"/>
</dbReference>
<name>A0ABT4JGB1_9BACT</name>
<evidence type="ECO:0000259" key="3">
    <source>
        <dbReference type="Pfam" id="PF04101"/>
    </source>
</evidence>
<dbReference type="PANTHER" id="PTHR48043">
    <property type="entry name" value="EG:EG0003.4 PROTEIN-RELATED"/>
    <property type="match status" value="1"/>
</dbReference>
<dbReference type="RefSeq" id="WP_269004549.1">
    <property type="nucleotide sequence ID" value="NZ_JAANOH010000002.1"/>
</dbReference>
<dbReference type="Gene3D" id="3.40.50.2000">
    <property type="entry name" value="Glycogen Phosphorylase B"/>
    <property type="match status" value="2"/>
</dbReference>
<gene>
    <name evidence="4" type="ORF">G9H61_07655</name>
</gene>
<dbReference type="PANTHER" id="PTHR48043:SF145">
    <property type="entry name" value="FI06409P-RELATED"/>
    <property type="match status" value="1"/>
</dbReference>
<evidence type="ECO:0000313" key="4">
    <source>
        <dbReference type="EMBL" id="MCZ2475315.1"/>
    </source>
</evidence>
<dbReference type="Pfam" id="PF04101">
    <property type="entry name" value="Glyco_tran_28_C"/>
    <property type="match status" value="1"/>
</dbReference>